<name>A0A8J5S5T0_ZIZPA</name>
<dbReference type="GO" id="GO:0000981">
    <property type="term" value="F:DNA-binding transcription factor activity, RNA polymerase II-specific"/>
    <property type="evidence" value="ECO:0007669"/>
    <property type="project" value="TreeGrafter"/>
</dbReference>
<dbReference type="InterPro" id="IPR002100">
    <property type="entry name" value="TF_MADSbox"/>
</dbReference>
<accession>A0A8J5S5T0</accession>
<dbReference type="GO" id="GO:0046983">
    <property type="term" value="F:protein dimerization activity"/>
    <property type="evidence" value="ECO:0007669"/>
    <property type="project" value="InterPro"/>
</dbReference>
<evidence type="ECO:0000313" key="4">
    <source>
        <dbReference type="Proteomes" id="UP000729402"/>
    </source>
</evidence>
<dbReference type="Proteomes" id="UP000729402">
    <property type="component" value="Unassembled WGS sequence"/>
</dbReference>
<organism evidence="3 4">
    <name type="scientific">Zizania palustris</name>
    <name type="common">Northern wild rice</name>
    <dbReference type="NCBI Taxonomy" id="103762"/>
    <lineage>
        <taxon>Eukaryota</taxon>
        <taxon>Viridiplantae</taxon>
        <taxon>Streptophyta</taxon>
        <taxon>Embryophyta</taxon>
        <taxon>Tracheophyta</taxon>
        <taxon>Spermatophyta</taxon>
        <taxon>Magnoliopsida</taxon>
        <taxon>Liliopsida</taxon>
        <taxon>Poales</taxon>
        <taxon>Poaceae</taxon>
        <taxon>BOP clade</taxon>
        <taxon>Oryzoideae</taxon>
        <taxon>Oryzeae</taxon>
        <taxon>Zizaniinae</taxon>
        <taxon>Zizania</taxon>
    </lineage>
</organism>
<dbReference type="PANTHER" id="PTHR11945:SF629">
    <property type="entry name" value="OS02G0164450 PROTEIN"/>
    <property type="match status" value="1"/>
</dbReference>
<dbReference type="Pfam" id="PF00319">
    <property type="entry name" value="SRF-TF"/>
    <property type="match status" value="1"/>
</dbReference>
<dbReference type="GO" id="GO:0000978">
    <property type="term" value="F:RNA polymerase II cis-regulatory region sequence-specific DNA binding"/>
    <property type="evidence" value="ECO:0007669"/>
    <property type="project" value="TreeGrafter"/>
</dbReference>
<comment type="caution">
    <text evidence="3">The sequence shown here is derived from an EMBL/GenBank/DDBJ whole genome shotgun (WGS) entry which is preliminary data.</text>
</comment>
<dbReference type="PROSITE" id="PS50066">
    <property type="entry name" value="MADS_BOX_2"/>
    <property type="match status" value="1"/>
</dbReference>
<dbReference type="SMART" id="SM00432">
    <property type="entry name" value="MADS"/>
    <property type="match status" value="1"/>
</dbReference>
<evidence type="ECO:0000259" key="2">
    <source>
        <dbReference type="PROSITE" id="PS50066"/>
    </source>
</evidence>
<feature type="region of interest" description="Disordered" evidence="1">
    <location>
        <begin position="1"/>
        <end position="24"/>
    </location>
</feature>
<reference evidence="3" key="2">
    <citation type="submission" date="2021-02" db="EMBL/GenBank/DDBJ databases">
        <authorList>
            <person name="Kimball J.A."/>
            <person name="Haas M.W."/>
            <person name="Macchietto M."/>
            <person name="Kono T."/>
            <person name="Duquette J."/>
            <person name="Shao M."/>
        </authorList>
    </citation>
    <scope>NUCLEOTIDE SEQUENCE</scope>
    <source>
        <tissue evidence="3">Fresh leaf tissue</tissue>
    </source>
</reference>
<proteinExistence type="predicted"/>
<dbReference type="OrthoDB" id="1898716at2759"/>
<reference evidence="3" key="1">
    <citation type="journal article" date="2021" name="bioRxiv">
        <title>Whole Genome Assembly and Annotation of Northern Wild Rice, Zizania palustris L., Supports a Whole Genome Duplication in the Zizania Genus.</title>
        <authorList>
            <person name="Haas M."/>
            <person name="Kono T."/>
            <person name="Macchietto M."/>
            <person name="Millas R."/>
            <person name="McGilp L."/>
            <person name="Shao M."/>
            <person name="Duquette J."/>
            <person name="Hirsch C.N."/>
            <person name="Kimball J."/>
        </authorList>
    </citation>
    <scope>NUCLEOTIDE SEQUENCE</scope>
    <source>
        <tissue evidence="3">Fresh leaf tissue</tissue>
    </source>
</reference>
<sequence>MARRQRGELEEEDGGGRRSRWCSSRTRTRGSRQVCFSKRREGVFKKANELSVLCGAHVAVVFFSPVDYVMCIWKQAQDAFPFEIRTCFSTRSGEVAPHALAVSMAPSPPPPLLPHSPPLPAWAADNALFRRHRRLLPLLLPVASLRALLPVVSHCIVSGLGLNPFVASRLLLASSRLSLPFSFYYCPTFPPPPSRPSPSTLSSASRLPGSPSACSTKCATEAFHRIATLSRS</sequence>
<protein>
    <recommendedName>
        <fullName evidence="2">MADS-box domain-containing protein</fullName>
    </recommendedName>
</protein>
<evidence type="ECO:0000313" key="3">
    <source>
        <dbReference type="EMBL" id="KAG8058177.1"/>
    </source>
</evidence>
<dbReference type="CDD" id="cd00120">
    <property type="entry name" value="MADS"/>
    <property type="match status" value="1"/>
</dbReference>
<dbReference type="AlphaFoldDB" id="A0A8J5S5T0"/>
<evidence type="ECO:0000256" key="1">
    <source>
        <dbReference type="SAM" id="MobiDB-lite"/>
    </source>
</evidence>
<dbReference type="PANTHER" id="PTHR11945">
    <property type="entry name" value="MADS BOX PROTEIN"/>
    <property type="match status" value="1"/>
</dbReference>
<dbReference type="EMBL" id="JAAALK010000287">
    <property type="protein sequence ID" value="KAG8058177.1"/>
    <property type="molecule type" value="Genomic_DNA"/>
</dbReference>
<gene>
    <name evidence="3" type="ORF">GUJ93_ZPchr0002g25169</name>
</gene>
<feature type="domain" description="MADS-box" evidence="2">
    <location>
        <begin position="16"/>
        <end position="64"/>
    </location>
</feature>
<keyword evidence="4" id="KW-1185">Reference proteome</keyword>